<proteinExistence type="predicted"/>
<dbReference type="GO" id="GO:0005886">
    <property type="term" value="C:plasma membrane"/>
    <property type="evidence" value="ECO:0007669"/>
    <property type="project" value="TreeGrafter"/>
</dbReference>
<dbReference type="GO" id="GO:0071555">
    <property type="term" value="P:cell wall organization"/>
    <property type="evidence" value="ECO:0007669"/>
    <property type="project" value="TreeGrafter"/>
</dbReference>
<comment type="caution">
    <text evidence="4">The sequence shown here is derived from an EMBL/GenBank/DDBJ whole genome shotgun (WGS) entry which is preliminary data.</text>
</comment>
<keyword evidence="2" id="KW-0472">Membrane</keyword>
<name>A0A9D6AFM8_9ACTN</name>
<evidence type="ECO:0000256" key="2">
    <source>
        <dbReference type="ARBA" id="ARBA00023136"/>
    </source>
</evidence>
<dbReference type="InterPro" id="IPR050515">
    <property type="entry name" value="Beta-lactam/transpept"/>
</dbReference>
<dbReference type="InterPro" id="IPR012338">
    <property type="entry name" value="Beta-lactam/transpept-like"/>
</dbReference>
<feature type="domain" description="Penicillin-binding protein transpeptidase" evidence="3">
    <location>
        <begin position="11"/>
        <end position="152"/>
    </location>
</feature>
<dbReference type="AlphaFoldDB" id="A0A9D6AFM8"/>
<reference evidence="4" key="1">
    <citation type="submission" date="2020-04" db="EMBL/GenBank/DDBJ databases">
        <title>Deep metagenomics examines the oral microbiome during advanced dental caries in children, revealing novel taxa and co-occurrences with host molecules.</title>
        <authorList>
            <person name="Baker J.L."/>
            <person name="Morton J.T."/>
            <person name="Dinis M."/>
            <person name="Alvarez R."/>
            <person name="Tran N.C."/>
            <person name="Knight R."/>
            <person name="Edlund A."/>
        </authorList>
    </citation>
    <scope>NUCLEOTIDE SEQUENCE</scope>
    <source>
        <strain evidence="4">JCVI_3_bin.11</strain>
    </source>
</reference>
<evidence type="ECO:0000256" key="1">
    <source>
        <dbReference type="ARBA" id="ARBA00004370"/>
    </source>
</evidence>
<dbReference type="Pfam" id="PF00905">
    <property type="entry name" value="Transpeptidase"/>
    <property type="match status" value="1"/>
</dbReference>
<dbReference type="EMBL" id="JABZGU010000122">
    <property type="protein sequence ID" value="MBF4803163.1"/>
    <property type="molecule type" value="Genomic_DNA"/>
</dbReference>
<gene>
    <name evidence="4" type="ORF">HXK24_05040</name>
</gene>
<dbReference type="PANTHER" id="PTHR30627:SF1">
    <property type="entry name" value="PEPTIDOGLYCAN D,D-TRANSPEPTIDASE FTSI"/>
    <property type="match status" value="1"/>
</dbReference>
<dbReference type="PANTHER" id="PTHR30627">
    <property type="entry name" value="PEPTIDOGLYCAN D,D-TRANSPEPTIDASE"/>
    <property type="match status" value="1"/>
</dbReference>
<evidence type="ECO:0000313" key="4">
    <source>
        <dbReference type="EMBL" id="MBF4803163.1"/>
    </source>
</evidence>
<dbReference type="InterPro" id="IPR001460">
    <property type="entry name" value="PCN-bd_Tpept"/>
</dbReference>
<dbReference type="Proteomes" id="UP000787322">
    <property type="component" value="Unassembled WGS sequence"/>
</dbReference>
<organism evidence="4 5">
    <name type="scientific">Lancefieldella parvula</name>
    <dbReference type="NCBI Taxonomy" id="1382"/>
    <lineage>
        <taxon>Bacteria</taxon>
        <taxon>Bacillati</taxon>
        <taxon>Actinomycetota</taxon>
        <taxon>Coriobacteriia</taxon>
        <taxon>Coriobacteriales</taxon>
        <taxon>Atopobiaceae</taxon>
        <taxon>Lancefieldella</taxon>
    </lineage>
</organism>
<sequence length="168" mass="17664">LDEYEGPTGGNMAFGQGLAIPFIQVIRAYTAVANKGTMVTPHFMVSKGGQEVTWPTKDVISASTASAELDMMTTVVKEGTGVRAGIYGYTVAGKTGTGQQVVEETGSYGENSGFVDSFCGIVNPSESDLMVYVGLNDTHHLASQSAAVVFSQFAKDAATRLNIQPINN</sequence>
<evidence type="ECO:0000313" key="5">
    <source>
        <dbReference type="Proteomes" id="UP000787322"/>
    </source>
</evidence>
<evidence type="ECO:0000259" key="3">
    <source>
        <dbReference type="Pfam" id="PF00905"/>
    </source>
</evidence>
<accession>A0A9D6AFM8</accession>
<dbReference type="Gene3D" id="3.30.450.330">
    <property type="match status" value="1"/>
</dbReference>
<feature type="non-terminal residue" evidence="4">
    <location>
        <position position="1"/>
    </location>
</feature>
<dbReference type="GO" id="GO:0008658">
    <property type="term" value="F:penicillin binding"/>
    <property type="evidence" value="ECO:0007669"/>
    <property type="project" value="InterPro"/>
</dbReference>
<comment type="subcellular location">
    <subcellularLocation>
        <location evidence="1">Membrane</location>
    </subcellularLocation>
</comment>
<dbReference type="Gene3D" id="3.40.710.10">
    <property type="entry name" value="DD-peptidase/beta-lactamase superfamily"/>
    <property type="match status" value="1"/>
</dbReference>
<protein>
    <submittedName>
        <fullName evidence="4">Penicillin-binding protein 2</fullName>
    </submittedName>
</protein>
<dbReference type="SUPFAM" id="SSF56601">
    <property type="entry name" value="beta-lactamase/transpeptidase-like"/>
    <property type="match status" value="1"/>
</dbReference>